<dbReference type="EMBL" id="JASPKY010000366">
    <property type="protein sequence ID" value="KAK9703632.1"/>
    <property type="molecule type" value="Genomic_DNA"/>
</dbReference>
<dbReference type="GO" id="GO:0005576">
    <property type="term" value="C:extracellular region"/>
    <property type="evidence" value="ECO:0007669"/>
    <property type="project" value="UniProtKB-SubCell"/>
</dbReference>
<proteinExistence type="predicted"/>
<dbReference type="InterPro" id="IPR018446">
    <property type="entry name" value="Corticotropin-releasing_fac_CS"/>
</dbReference>
<evidence type="ECO:0000256" key="3">
    <source>
        <dbReference type="ARBA" id="ARBA00022702"/>
    </source>
</evidence>
<comment type="caution">
    <text evidence="7">The sequence shown here is derived from an EMBL/GenBank/DDBJ whole genome shotgun (WGS) entry which is preliminary data.</text>
</comment>
<reference evidence="7 8" key="1">
    <citation type="journal article" date="2024" name="BMC Genomics">
        <title>De novo assembly and annotation of Popillia japonica's genome with initial clues to its potential as an invasive pest.</title>
        <authorList>
            <person name="Cucini C."/>
            <person name="Boschi S."/>
            <person name="Funari R."/>
            <person name="Cardaioli E."/>
            <person name="Iannotti N."/>
            <person name="Marturano G."/>
            <person name="Paoli F."/>
            <person name="Bruttini M."/>
            <person name="Carapelli A."/>
            <person name="Frati F."/>
            <person name="Nardi F."/>
        </authorList>
    </citation>
    <scope>NUCLEOTIDE SEQUENCE [LARGE SCALE GENOMIC DNA]</scope>
    <source>
        <strain evidence="7">DMR45628</strain>
    </source>
</reference>
<feature type="region of interest" description="Disordered" evidence="4">
    <location>
        <begin position="86"/>
        <end position="106"/>
    </location>
</feature>
<evidence type="ECO:0000256" key="2">
    <source>
        <dbReference type="ARBA" id="ARBA00022525"/>
    </source>
</evidence>
<dbReference type="SMART" id="SM00039">
    <property type="entry name" value="CRF"/>
    <property type="match status" value="1"/>
</dbReference>
<sequence length="198" mass="22668">MRVPVYLVCAALAVAVKSEEIPSFSWTMRVPVYLVCAALAVAVKSEEIPSFYGRQLEPLEFNSEQNAFGYIFPKLSSRFRASKTRNENRYPDVPSEYQTNSIDENPFSEEGRMKRANFNGNLNDRSSGIRQLNGPSLSIVDSLEVLRNRLLLEIQRKKAMEHVNRNREYLCKIGKRSPLFIDQKQCVDDNTKAFLPIN</sequence>
<evidence type="ECO:0000256" key="5">
    <source>
        <dbReference type="SAM" id="SignalP"/>
    </source>
</evidence>
<keyword evidence="2" id="KW-0964">Secreted</keyword>
<organism evidence="7 8">
    <name type="scientific">Popillia japonica</name>
    <name type="common">Japanese beetle</name>
    <dbReference type="NCBI Taxonomy" id="7064"/>
    <lineage>
        <taxon>Eukaryota</taxon>
        <taxon>Metazoa</taxon>
        <taxon>Ecdysozoa</taxon>
        <taxon>Arthropoda</taxon>
        <taxon>Hexapoda</taxon>
        <taxon>Insecta</taxon>
        <taxon>Pterygota</taxon>
        <taxon>Neoptera</taxon>
        <taxon>Endopterygota</taxon>
        <taxon>Coleoptera</taxon>
        <taxon>Polyphaga</taxon>
        <taxon>Scarabaeiformia</taxon>
        <taxon>Scarabaeidae</taxon>
        <taxon>Rutelinae</taxon>
        <taxon>Popillia</taxon>
    </lineage>
</organism>
<dbReference type="Pfam" id="PF00473">
    <property type="entry name" value="CRF"/>
    <property type="match status" value="1"/>
</dbReference>
<evidence type="ECO:0000259" key="6">
    <source>
        <dbReference type="SMART" id="SM00039"/>
    </source>
</evidence>
<dbReference type="PROSITE" id="PS00511">
    <property type="entry name" value="CRF"/>
    <property type="match status" value="1"/>
</dbReference>
<comment type="subcellular location">
    <subcellularLocation>
        <location evidence="1">Secreted</location>
    </subcellularLocation>
</comment>
<dbReference type="InterPro" id="IPR000187">
    <property type="entry name" value="CRF"/>
</dbReference>
<protein>
    <submittedName>
        <fullName evidence="7">Corticotropin-releasing factor family</fullName>
    </submittedName>
</protein>
<keyword evidence="8" id="KW-1185">Reference proteome</keyword>
<dbReference type="Proteomes" id="UP001458880">
    <property type="component" value="Unassembled WGS sequence"/>
</dbReference>
<accession>A0AAW1JIJ4</accession>
<dbReference type="GO" id="GO:0005179">
    <property type="term" value="F:hormone activity"/>
    <property type="evidence" value="ECO:0007669"/>
    <property type="project" value="UniProtKB-KW"/>
</dbReference>
<evidence type="ECO:0000313" key="8">
    <source>
        <dbReference type="Proteomes" id="UP001458880"/>
    </source>
</evidence>
<keyword evidence="5" id="KW-0732">Signal</keyword>
<feature type="signal peptide" evidence="5">
    <location>
        <begin position="1"/>
        <end position="18"/>
    </location>
</feature>
<feature type="domain" description="Corticotropin-releasing factor" evidence="6">
    <location>
        <begin position="133"/>
        <end position="173"/>
    </location>
</feature>
<evidence type="ECO:0000256" key="4">
    <source>
        <dbReference type="SAM" id="MobiDB-lite"/>
    </source>
</evidence>
<keyword evidence="3" id="KW-0372">Hormone</keyword>
<name>A0AAW1JIJ4_POPJA</name>
<gene>
    <name evidence="7" type="ORF">QE152_g29212</name>
</gene>
<evidence type="ECO:0000256" key="1">
    <source>
        <dbReference type="ARBA" id="ARBA00004613"/>
    </source>
</evidence>
<evidence type="ECO:0000313" key="7">
    <source>
        <dbReference type="EMBL" id="KAK9703632.1"/>
    </source>
</evidence>
<dbReference type="AlphaFoldDB" id="A0AAW1JIJ4"/>
<feature type="chain" id="PRO_5043553441" evidence="5">
    <location>
        <begin position="19"/>
        <end position="198"/>
    </location>
</feature>